<dbReference type="PANTHER" id="PTHR43416">
    <property type="entry name" value="DIHYDROLIPOYLLYSINE-RESIDUE SUCCINYLTRANSFERASE COMPONENT OF 2-OXOGLUTARATE DEHYDROGENASE COMPLEX, MITOCHONDRIAL-RELATED"/>
    <property type="match status" value="1"/>
</dbReference>
<feature type="domain" description="Lipoyl-binding" evidence="2">
    <location>
        <begin position="1"/>
        <end position="71"/>
    </location>
</feature>
<dbReference type="Gene3D" id="2.40.50.100">
    <property type="match status" value="1"/>
</dbReference>
<organism evidence="3 4">
    <name type="scientific">Actinoplanes regularis</name>
    <dbReference type="NCBI Taxonomy" id="52697"/>
    <lineage>
        <taxon>Bacteria</taxon>
        <taxon>Bacillati</taxon>
        <taxon>Actinomycetota</taxon>
        <taxon>Actinomycetes</taxon>
        <taxon>Micromonosporales</taxon>
        <taxon>Micromonosporaceae</taxon>
        <taxon>Actinoplanes</taxon>
    </lineage>
</organism>
<dbReference type="AlphaFoldDB" id="A0A239D0I3"/>
<dbReference type="InterPro" id="IPR003016">
    <property type="entry name" value="2-oxoA_DH_lipoyl-BS"/>
</dbReference>
<dbReference type="GO" id="GO:0005829">
    <property type="term" value="C:cytosol"/>
    <property type="evidence" value="ECO:0007669"/>
    <property type="project" value="TreeGrafter"/>
</dbReference>
<keyword evidence="4" id="KW-1185">Reference proteome</keyword>
<dbReference type="PROSITE" id="PS00189">
    <property type="entry name" value="LIPOYL"/>
    <property type="match status" value="1"/>
</dbReference>
<keyword evidence="1" id="KW-0450">Lipoyl</keyword>
<dbReference type="GO" id="GO:0004149">
    <property type="term" value="F:dihydrolipoyllysine-residue succinyltransferase activity"/>
    <property type="evidence" value="ECO:0007669"/>
    <property type="project" value="TreeGrafter"/>
</dbReference>
<dbReference type="InterPro" id="IPR000089">
    <property type="entry name" value="Biotin_lipoyl"/>
</dbReference>
<protein>
    <submittedName>
        <fullName evidence="3">Biotin-requiring enzyme</fullName>
    </submittedName>
</protein>
<dbReference type="GO" id="GO:0006099">
    <property type="term" value="P:tricarboxylic acid cycle"/>
    <property type="evidence" value="ECO:0007669"/>
    <property type="project" value="TreeGrafter"/>
</dbReference>
<dbReference type="SUPFAM" id="SSF51230">
    <property type="entry name" value="Single hybrid motif"/>
    <property type="match status" value="1"/>
</dbReference>
<dbReference type="InterPro" id="IPR011053">
    <property type="entry name" value="Single_hybrid_motif"/>
</dbReference>
<evidence type="ECO:0000256" key="1">
    <source>
        <dbReference type="ARBA" id="ARBA00022823"/>
    </source>
</evidence>
<name>A0A239D0I3_9ACTN</name>
<sequence length="78" mass="8045">MPALGEDVIEATVSRWLKQVGDRIAAGEPLVEISTGKVAFEVPADTSGHLREIRIPAGTTVPAGSVIALIEPSVAVPS</sequence>
<gene>
    <name evidence="3" type="ORF">SAMN06264365_112176</name>
</gene>
<dbReference type="PANTHER" id="PTHR43416:SF8">
    <property type="entry name" value="LIPOAMIDE ACYLTRANSFERASE COMPONENT OF BRANCHED-CHAIN ALPHA-KETO ACID DEHYDROGENASE COMPLEX"/>
    <property type="match status" value="1"/>
</dbReference>
<dbReference type="Proteomes" id="UP000198415">
    <property type="component" value="Unassembled WGS sequence"/>
</dbReference>
<dbReference type="InterPro" id="IPR050537">
    <property type="entry name" value="2-oxoacid_dehydrogenase"/>
</dbReference>
<dbReference type="CDD" id="cd06849">
    <property type="entry name" value="lipoyl_domain"/>
    <property type="match status" value="1"/>
</dbReference>
<evidence type="ECO:0000313" key="4">
    <source>
        <dbReference type="Proteomes" id="UP000198415"/>
    </source>
</evidence>
<accession>A0A239D0I3</accession>
<evidence type="ECO:0000259" key="2">
    <source>
        <dbReference type="PROSITE" id="PS50968"/>
    </source>
</evidence>
<dbReference type="PROSITE" id="PS50968">
    <property type="entry name" value="BIOTINYL_LIPOYL"/>
    <property type="match status" value="1"/>
</dbReference>
<dbReference type="EMBL" id="FZNR01000012">
    <property type="protein sequence ID" value="SNS25381.1"/>
    <property type="molecule type" value="Genomic_DNA"/>
</dbReference>
<reference evidence="3 4" key="1">
    <citation type="submission" date="2017-06" db="EMBL/GenBank/DDBJ databases">
        <authorList>
            <person name="Kim H.J."/>
            <person name="Triplett B.A."/>
        </authorList>
    </citation>
    <scope>NUCLEOTIDE SEQUENCE [LARGE SCALE GENOMIC DNA]</scope>
    <source>
        <strain evidence="3 4">DSM 43151</strain>
    </source>
</reference>
<proteinExistence type="predicted"/>
<evidence type="ECO:0000313" key="3">
    <source>
        <dbReference type="EMBL" id="SNS25381.1"/>
    </source>
</evidence>
<dbReference type="Pfam" id="PF00364">
    <property type="entry name" value="Biotin_lipoyl"/>
    <property type="match status" value="1"/>
</dbReference>